<dbReference type="GO" id="GO:0005524">
    <property type="term" value="F:ATP binding"/>
    <property type="evidence" value="ECO:0007669"/>
    <property type="project" value="UniProtKB-UniRule"/>
</dbReference>
<keyword evidence="3 8" id="KW-0548">Nucleotidyltransferase</keyword>
<gene>
    <name evidence="8" type="primary">ydiU</name>
    <name evidence="8" type="synonym">selO</name>
    <name evidence="9" type="ORF">DSCA_48300</name>
</gene>
<comment type="function">
    <text evidence="8">Nucleotidyltransferase involved in the post-translational modification of proteins. It can catalyze the addition of adenosine monophosphate (AMP) or uridine monophosphate (UMP) to a protein, resulting in modifications known as AMPylation and UMPylation.</text>
</comment>
<dbReference type="EMBL" id="AP021874">
    <property type="protein sequence ID" value="BBO70900.1"/>
    <property type="molecule type" value="Genomic_DNA"/>
</dbReference>
<keyword evidence="5 8" id="KW-0547">Nucleotide-binding</keyword>
<keyword evidence="7 8" id="KW-0460">Magnesium</keyword>
<feature type="binding site" evidence="8">
    <location>
        <position position="146"/>
    </location>
    <ligand>
        <name>ATP</name>
        <dbReference type="ChEBI" id="CHEBI:30616"/>
    </ligand>
</feature>
<sequence length="552" mass="61845">MNLLDSTDFIAPGQAAATRRGSLGGLHFDNRFTRELPGDPITLNRRRQVSGACYSLVTPTVVAAPQRVAYSREVADLLGLSVHTCESENFARVFTGNRLLPGMQPYAMCYGGHQFGNWAGQLGDGRAINLGEVVNRDGARWVLQLKGAGPTPYSRTADGLAVLRSSVREFLCSEAMFHLGVPTTRALSLTLTGEQVERDMFYDGHPRLEPGAVVCRVAPSFIRFGSFQIFAARGEMDVLKQLADYAVRTDFPHLGEPSPDVYLQWFEEVCRRTADMVVHWMRVGFVHGVMNTDNMSILGLTIDYGPYGWLENYDPDWTPNTTDAAGRRYRFGHQPAICQWNLAQLANAIYPLIGQAEPLQAVLDGYATVYREGWQRMMARKLGLAAFDPHTDDLLIAELLAILPLAETDMTIFFRRLARLGANDPSAPAAGEDALMAPLMDAYYVPGQLTPALRRRTVSWLRRYLERAGRDDIPHEIRVRRMNAVNPKYVLRNYMAQLAIDKAEQGDFTLIHDLLELLRRPYDKQPESEIYAAKRPDWARHRPGCSMLSCSS</sequence>
<keyword evidence="6 8" id="KW-0067">ATP-binding</keyword>
<keyword evidence="2 8" id="KW-0808">Transferase</keyword>
<comment type="catalytic activity">
    <reaction evidence="8">
        <text>L-tyrosyl-[protein] + ATP = O-(5'-adenylyl)-L-tyrosyl-[protein] + diphosphate</text>
        <dbReference type="Rhea" id="RHEA:54288"/>
        <dbReference type="Rhea" id="RHEA-COMP:10136"/>
        <dbReference type="Rhea" id="RHEA-COMP:13846"/>
        <dbReference type="ChEBI" id="CHEBI:30616"/>
        <dbReference type="ChEBI" id="CHEBI:33019"/>
        <dbReference type="ChEBI" id="CHEBI:46858"/>
        <dbReference type="ChEBI" id="CHEBI:83624"/>
        <dbReference type="EC" id="2.7.7.108"/>
    </reaction>
</comment>
<evidence type="ECO:0000313" key="10">
    <source>
        <dbReference type="Proteomes" id="UP000427906"/>
    </source>
</evidence>
<comment type="catalytic activity">
    <reaction evidence="8">
        <text>L-tyrosyl-[protein] + UTP = O-(5'-uridylyl)-L-tyrosyl-[protein] + diphosphate</text>
        <dbReference type="Rhea" id="RHEA:83887"/>
        <dbReference type="Rhea" id="RHEA-COMP:10136"/>
        <dbReference type="Rhea" id="RHEA-COMP:20238"/>
        <dbReference type="ChEBI" id="CHEBI:33019"/>
        <dbReference type="ChEBI" id="CHEBI:46398"/>
        <dbReference type="ChEBI" id="CHEBI:46858"/>
        <dbReference type="ChEBI" id="CHEBI:90602"/>
    </reaction>
</comment>
<comment type="catalytic activity">
    <reaction evidence="8">
        <text>L-seryl-[protein] + UTP = O-(5'-uridylyl)-L-seryl-[protein] + diphosphate</text>
        <dbReference type="Rhea" id="RHEA:64604"/>
        <dbReference type="Rhea" id="RHEA-COMP:9863"/>
        <dbReference type="Rhea" id="RHEA-COMP:16635"/>
        <dbReference type="ChEBI" id="CHEBI:29999"/>
        <dbReference type="ChEBI" id="CHEBI:33019"/>
        <dbReference type="ChEBI" id="CHEBI:46398"/>
        <dbReference type="ChEBI" id="CHEBI:156051"/>
    </reaction>
</comment>
<feature type="binding site" evidence="8">
    <location>
        <position position="303"/>
    </location>
    <ligand>
        <name>ATP</name>
        <dbReference type="ChEBI" id="CHEBI:30616"/>
    </ligand>
</feature>
<comment type="cofactor">
    <cofactor evidence="8">
        <name>Mg(2+)</name>
        <dbReference type="ChEBI" id="CHEBI:18420"/>
    </cofactor>
    <cofactor evidence="8">
        <name>Mn(2+)</name>
        <dbReference type="ChEBI" id="CHEBI:29035"/>
    </cofactor>
</comment>
<feature type="active site" description="Proton acceptor" evidence="8">
    <location>
        <position position="293"/>
    </location>
</feature>
<feature type="binding site" evidence="8">
    <location>
        <position position="125"/>
    </location>
    <ligand>
        <name>ATP</name>
        <dbReference type="ChEBI" id="CHEBI:30616"/>
    </ligand>
</feature>
<dbReference type="KEGG" id="dalk:DSCA_48300"/>
<evidence type="ECO:0000256" key="4">
    <source>
        <dbReference type="ARBA" id="ARBA00022723"/>
    </source>
</evidence>
<evidence type="ECO:0000256" key="1">
    <source>
        <dbReference type="ARBA" id="ARBA00009747"/>
    </source>
</evidence>
<dbReference type="GO" id="GO:0030145">
    <property type="term" value="F:manganese ion binding"/>
    <property type="evidence" value="ECO:0007669"/>
    <property type="project" value="UniProtKB-UniRule"/>
</dbReference>
<proteinExistence type="inferred from homology"/>
<feature type="binding site" evidence="8">
    <location>
        <position position="123"/>
    </location>
    <ligand>
        <name>ATP</name>
        <dbReference type="ChEBI" id="CHEBI:30616"/>
    </ligand>
</feature>
<protein>
    <recommendedName>
        <fullName evidence="8">Protein nucleotidyltransferase YdiU</fullName>
        <ecNumber evidence="8">2.7.7.-</ecNumber>
    </recommendedName>
    <alternativeName>
        <fullName evidence="8">Protein adenylyltransferase YdiU</fullName>
        <ecNumber evidence="8">2.7.7.108</ecNumber>
    </alternativeName>
    <alternativeName>
        <fullName evidence="8">Protein uridylyltransferase YdiU</fullName>
        <ecNumber evidence="8">2.7.7.-</ecNumber>
    </alternativeName>
</protein>
<dbReference type="GO" id="GO:0070733">
    <property type="term" value="F:AMPylase activity"/>
    <property type="evidence" value="ECO:0007669"/>
    <property type="project" value="UniProtKB-EC"/>
</dbReference>
<comment type="similarity">
    <text evidence="1 8">Belongs to the SELO family.</text>
</comment>
<evidence type="ECO:0000256" key="5">
    <source>
        <dbReference type="ARBA" id="ARBA00022741"/>
    </source>
</evidence>
<accession>A0A5K7YRA8</accession>
<dbReference type="RefSeq" id="WP_155318804.1">
    <property type="nucleotide sequence ID" value="NZ_AP021874.1"/>
</dbReference>
<keyword evidence="8" id="KW-0464">Manganese</keyword>
<dbReference type="PANTHER" id="PTHR32057:SF14">
    <property type="entry name" value="PROTEIN ADENYLYLTRANSFERASE SELO, MITOCHONDRIAL"/>
    <property type="match status" value="1"/>
</dbReference>
<dbReference type="HAMAP" id="MF_00692">
    <property type="entry name" value="SelO"/>
    <property type="match status" value="1"/>
</dbReference>
<dbReference type="GO" id="GO:0000287">
    <property type="term" value="F:magnesium ion binding"/>
    <property type="evidence" value="ECO:0007669"/>
    <property type="project" value="UniProtKB-UniRule"/>
</dbReference>
<feature type="binding site" evidence="8">
    <location>
        <position position="216"/>
    </location>
    <ligand>
        <name>ATP</name>
        <dbReference type="ChEBI" id="CHEBI:30616"/>
    </ligand>
</feature>
<evidence type="ECO:0000256" key="8">
    <source>
        <dbReference type="HAMAP-Rule" id="MF_00692"/>
    </source>
</evidence>
<dbReference type="Pfam" id="PF02696">
    <property type="entry name" value="SelO"/>
    <property type="match status" value="1"/>
</dbReference>
<evidence type="ECO:0000256" key="3">
    <source>
        <dbReference type="ARBA" id="ARBA00022695"/>
    </source>
</evidence>
<dbReference type="Proteomes" id="UP000427906">
    <property type="component" value="Chromosome"/>
</dbReference>
<name>A0A5K7YRA8_9BACT</name>
<dbReference type="EC" id="2.7.7.108" evidence="8"/>
<keyword evidence="4 8" id="KW-0479">Metal-binding</keyword>
<comment type="catalytic activity">
    <reaction evidence="8">
        <text>L-threonyl-[protein] + ATP = 3-O-(5'-adenylyl)-L-threonyl-[protein] + diphosphate</text>
        <dbReference type="Rhea" id="RHEA:54292"/>
        <dbReference type="Rhea" id="RHEA-COMP:11060"/>
        <dbReference type="Rhea" id="RHEA-COMP:13847"/>
        <dbReference type="ChEBI" id="CHEBI:30013"/>
        <dbReference type="ChEBI" id="CHEBI:30616"/>
        <dbReference type="ChEBI" id="CHEBI:33019"/>
        <dbReference type="ChEBI" id="CHEBI:138113"/>
        <dbReference type="EC" id="2.7.7.108"/>
    </reaction>
</comment>
<organism evidence="9 10">
    <name type="scientific">Desulfosarcina alkanivorans</name>
    <dbReference type="NCBI Taxonomy" id="571177"/>
    <lineage>
        <taxon>Bacteria</taxon>
        <taxon>Pseudomonadati</taxon>
        <taxon>Thermodesulfobacteriota</taxon>
        <taxon>Desulfobacteria</taxon>
        <taxon>Desulfobacterales</taxon>
        <taxon>Desulfosarcinaceae</taxon>
        <taxon>Desulfosarcina</taxon>
    </lineage>
</organism>
<comment type="catalytic activity">
    <reaction evidence="8">
        <text>L-histidyl-[protein] + UTP = N(tele)-(5'-uridylyl)-L-histidyl-[protein] + diphosphate</text>
        <dbReference type="Rhea" id="RHEA:83891"/>
        <dbReference type="Rhea" id="RHEA-COMP:9745"/>
        <dbReference type="Rhea" id="RHEA-COMP:20239"/>
        <dbReference type="ChEBI" id="CHEBI:29979"/>
        <dbReference type="ChEBI" id="CHEBI:33019"/>
        <dbReference type="ChEBI" id="CHEBI:46398"/>
        <dbReference type="ChEBI" id="CHEBI:233474"/>
    </reaction>
</comment>
<evidence type="ECO:0000256" key="2">
    <source>
        <dbReference type="ARBA" id="ARBA00022679"/>
    </source>
</evidence>
<feature type="binding site" evidence="8">
    <location>
        <position position="158"/>
    </location>
    <ligand>
        <name>ATP</name>
        <dbReference type="ChEBI" id="CHEBI:30616"/>
    </ligand>
</feature>
<evidence type="ECO:0000256" key="6">
    <source>
        <dbReference type="ARBA" id="ARBA00022840"/>
    </source>
</evidence>
<feature type="binding site" evidence="8">
    <location>
        <position position="303"/>
    </location>
    <ligand>
        <name>Mg(2+)</name>
        <dbReference type="ChEBI" id="CHEBI:18420"/>
    </ligand>
</feature>
<dbReference type="PANTHER" id="PTHR32057">
    <property type="entry name" value="PROTEIN ADENYLYLTRANSFERASE SELO, MITOCHONDRIAL"/>
    <property type="match status" value="1"/>
</dbReference>
<feature type="binding site" evidence="8">
    <location>
        <position position="126"/>
    </location>
    <ligand>
        <name>ATP</name>
        <dbReference type="ChEBI" id="CHEBI:30616"/>
    </ligand>
</feature>
<feature type="binding site" evidence="8">
    <location>
        <position position="294"/>
    </location>
    <ligand>
        <name>Mg(2+)</name>
        <dbReference type="ChEBI" id="CHEBI:18420"/>
    </ligand>
</feature>
<comment type="catalytic activity">
    <reaction evidence="8">
        <text>L-seryl-[protein] + ATP = 3-O-(5'-adenylyl)-L-seryl-[protein] + diphosphate</text>
        <dbReference type="Rhea" id="RHEA:58120"/>
        <dbReference type="Rhea" id="RHEA-COMP:9863"/>
        <dbReference type="Rhea" id="RHEA-COMP:15073"/>
        <dbReference type="ChEBI" id="CHEBI:29999"/>
        <dbReference type="ChEBI" id="CHEBI:30616"/>
        <dbReference type="ChEBI" id="CHEBI:33019"/>
        <dbReference type="ChEBI" id="CHEBI:142516"/>
        <dbReference type="EC" id="2.7.7.108"/>
    </reaction>
</comment>
<dbReference type="EC" id="2.7.7.-" evidence="8"/>
<feature type="binding site" evidence="8">
    <location>
        <position position="159"/>
    </location>
    <ligand>
        <name>ATP</name>
        <dbReference type="ChEBI" id="CHEBI:30616"/>
    </ligand>
</feature>
<reference evidence="9 10" key="1">
    <citation type="submission" date="2019-11" db="EMBL/GenBank/DDBJ databases">
        <title>Comparative genomics of hydrocarbon-degrading Desulfosarcina strains.</title>
        <authorList>
            <person name="Watanabe M."/>
            <person name="Kojima H."/>
            <person name="Fukui M."/>
        </authorList>
    </citation>
    <scope>NUCLEOTIDE SEQUENCE [LARGE SCALE GENOMIC DNA]</scope>
    <source>
        <strain evidence="9 10">PL12</strain>
    </source>
</reference>
<dbReference type="AlphaFoldDB" id="A0A5K7YRA8"/>
<evidence type="ECO:0000313" key="9">
    <source>
        <dbReference type="EMBL" id="BBO70900.1"/>
    </source>
</evidence>
<dbReference type="InterPro" id="IPR003846">
    <property type="entry name" value="SelO"/>
</dbReference>
<dbReference type="NCBIfam" id="NF000658">
    <property type="entry name" value="PRK00029.1"/>
    <property type="match status" value="1"/>
</dbReference>
<feature type="binding site" evidence="8">
    <location>
        <position position="223"/>
    </location>
    <ligand>
        <name>ATP</name>
        <dbReference type="ChEBI" id="CHEBI:30616"/>
    </ligand>
</feature>
<keyword evidence="10" id="KW-1185">Reference proteome</keyword>
<evidence type="ECO:0000256" key="7">
    <source>
        <dbReference type="ARBA" id="ARBA00022842"/>
    </source>
</evidence>
<dbReference type="OrthoDB" id="9776281at2"/>